<evidence type="ECO:0008006" key="4">
    <source>
        <dbReference type="Google" id="ProtNLM"/>
    </source>
</evidence>
<dbReference type="PROSITE" id="PS51257">
    <property type="entry name" value="PROKAR_LIPOPROTEIN"/>
    <property type="match status" value="1"/>
</dbReference>
<proteinExistence type="predicted"/>
<keyword evidence="1" id="KW-0732">Signal</keyword>
<protein>
    <recommendedName>
        <fullName evidence="4">Lipoprotein</fullName>
    </recommendedName>
</protein>
<keyword evidence="3" id="KW-1185">Reference proteome</keyword>
<dbReference type="EMBL" id="JADDIV010000002">
    <property type="protein sequence ID" value="MBE7367222.1"/>
    <property type="molecule type" value="Genomic_DNA"/>
</dbReference>
<dbReference type="RefSeq" id="WP_193675844.1">
    <property type="nucleotide sequence ID" value="NZ_JADDIV010000002.1"/>
</dbReference>
<accession>A0ABR9S1P8</accession>
<comment type="caution">
    <text evidence="2">The sequence shown here is derived from an EMBL/GenBank/DDBJ whole genome shotgun (WGS) entry which is preliminary data.</text>
</comment>
<sequence length="134" mass="13927">MHLEVARAAGALLLCAMLGGCASVVPVQPADPLAAAPPAAVPELRFDTELPIRLSTGYTRAIPKGSLWRLAGALPQGAVYRPVGTVFAIEGRQVHEAWLVVHAGAVQGFYLPGEGNYSPLVPPLSLPPSTGAKR</sequence>
<reference evidence="2 3" key="1">
    <citation type="submission" date="2020-10" db="EMBL/GenBank/DDBJ databases">
        <title>Ramlibacter sp. HM2 16S ribosomal RNA gene Genome sequencing and assembly.</title>
        <authorList>
            <person name="Kang M."/>
        </authorList>
    </citation>
    <scope>NUCLEOTIDE SEQUENCE [LARGE SCALE GENOMIC DNA]</scope>
    <source>
        <strain evidence="2 3">HM2</strain>
    </source>
</reference>
<organism evidence="2 3">
    <name type="scientific">Ramlibacter pallidus</name>
    <dbReference type="NCBI Taxonomy" id="2780087"/>
    <lineage>
        <taxon>Bacteria</taxon>
        <taxon>Pseudomonadati</taxon>
        <taxon>Pseudomonadota</taxon>
        <taxon>Betaproteobacteria</taxon>
        <taxon>Burkholderiales</taxon>
        <taxon>Comamonadaceae</taxon>
        <taxon>Ramlibacter</taxon>
    </lineage>
</organism>
<dbReference type="Proteomes" id="UP000806285">
    <property type="component" value="Unassembled WGS sequence"/>
</dbReference>
<gene>
    <name evidence="2" type="ORF">IM787_06580</name>
</gene>
<feature type="chain" id="PRO_5046029982" description="Lipoprotein" evidence="1">
    <location>
        <begin position="23"/>
        <end position="134"/>
    </location>
</feature>
<feature type="signal peptide" evidence="1">
    <location>
        <begin position="1"/>
        <end position="22"/>
    </location>
</feature>
<evidence type="ECO:0000313" key="3">
    <source>
        <dbReference type="Proteomes" id="UP000806285"/>
    </source>
</evidence>
<evidence type="ECO:0000313" key="2">
    <source>
        <dbReference type="EMBL" id="MBE7367222.1"/>
    </source>
</evidence>
<name>A0ABR9S1P8_9BURK</name>
<evidence type="ECO:0000256" key="1">
    <source>
        <dbReference type="SAM" id="SignalP"/>
    </source>
</evidence>